<accession>A0A1V8SI17</accession>
<evidence type="ECO:0000313" key="1">
    <source>
        <dbReference type="EMBL" id="OQN98677.1"/>
    </source>
</evidence>
<dbReference type="Proteomes" id="UP000192596">
    <property type="component" value="Unassembled WGS sequence"/>
</dbReference>
<dbReference type="AlphaFoldDB" id="A0A1V8SI17"/>
<gene>
    <name evidence="1" type="ORF">B0A48_15343</name>
</gene>
<evidence type="ECO:0000313" key="2">
    <source>
        <dbReference type="Proteomes" id="UP000192596"/>
    </source>
</evidence>
<dbReference type="InParanoid" id="A0A1V8SI17"/>
<dbReference type="EMBL" id="NAJO01000044">
    <property type="protein sequence ID" value="OQN98677.1"/>
    <property type="molecule type" value="Genomic_DNA"/>
</dbReference>
<comment type="caution">
    <text evidence="1">The sequence shown here is derived from an EMBL/GenBank/DDBJ whole genome shotgun (WGS) entry which is preliminary data.</text>
</comment>
<name>A0A1V8SI17_9PEZI</name>
<organism evidence="1 2">
    <name type="scientific">Cryoendolithus antarcticus</name>
    <dbReference type="NCBI Taxonomy" id="1507870"/>
    <lineage>
        <taxon>Eukaryota</taxon>
        <taxon>Fungi</taxon>
        <taxon>Dikarya</taxon>
        <taxon>Ascomycota</taxon>
        <taxon>Pezizomycotina</taxon>
        <taxon>Dothideomycetes</taxon>
        <taxon>Dothideomycetidae</taxon>
        <taxon>Cladosporiales</taxon>
        <taxon>Cladosporiaceae</taxon>
        <taxon>Cryoendolithus</taxon>
    </lineage>
</organism>
<keyword evidence="2" id="KW-1185">Reference proteome</keyword>
<proteinExistence type="predicted"/>
<reference evidence="2" key="1">
    <citation type="submission" date="2017-03" db="EMBL/GenBank/DDBJ databases">
        <title>Genomes of endolithic fungi from Antarctica.</title>
        <authorList>
            <person name="Coleine C."/>
            <person name="Masonjones S."/>
            <person name="Stajich J.E."/>
        </authorList>
    </citation>
    <scope>NUCLEOTIDE SEQUENCE [LARGE SCALE GENOMIC DNA]</scope>
    <source>
        <strain evidence="2">CCFEE 5527</strain>
    </source>
</reference>
<protein>
    <submittedName>
        <fullName evidence="1">Uncharacterized protein</fullName>
    </submittedName>
</protein>
<sequence length="253" mass="27655">MDSITLHSPPLPTIARLPAMVSEVHLDLTGIGERIALELKDALKELKLVDNTMPTADDIGKSVSRAMKKRLSEAKAQDAESKKTIEQLSGTNLLQNHMLSSLIDAIHNKNDLVIAAEELDDDSTTSEIDDDSGLGASSLRDMIMMHATLFWKLNHVGPAPEMHIMIRESSTGTTASVVYVEYTRSQACEGPCRSNDAWGFSMCKNHGKTTVRPAKVHLLDGQPSESDVYALRSLYGEAKRAVAQVPEGRSFPE</sequence>